<accession>A0A7X6BI00</accession>
<feature type="signal peptide" evidence="2">
    <location>
        <begin position="1"/>
        <end position="25"/>
    </location>
</feature>
<keyword evidence="4" id="KW-1185">Reference proteome</keyword>
<comment type="caution">
    <text evidence="3">The sequence shown here is derived from an EMBL/GenBank/DDBJ whole genome shotgun (WGS) entry which is preliminary data.</text>
</comment>
<evidence type="ECO:0000256" key="1">
    <source>
        <dbReference type="SAM" id="MobiDB-lite"/>
    </source>
</evidence>
<gene>
    <name evidence="3" type="ORF">GGQ97_002460</name>
</gene>
<feature type="compositionally biased region" description="Polar residues" evidence="1">
    <location>
        <begin position="43"/>
        <end position="58"/>
    </location>
</feature>
<feature type="region of interest" description="Disordered" evidence="1">
    <location>
        <begin position="32"/>
        <end position="106"/>
    </location>
</feature>
<evidence type="ECO:0000313" key="3">
    <source>
        <dbReference type="EMBL" id="NJC06667.1"/>
    </source>
</evidence>
<proteinExistence type="predicted"/>
<organism evidence="3 4">
    <name type="scientific">Sphingomonas kaistensis</name>
    <dbReference type="NCBI Taxonomy" id="298708"/>
    <lineage>
        <taxon>Bacteria</taxon>
        <taxon>Pseudomonadati</taxon>
        <taxon>Pseudomonadota</taxon>
        <taxon>Alphaproteobacteria</taxon>
        <taxon>Sphingomonadales</taxon>
        <taxon>Sphingomonadaceae</taxon>
        <taxon>Sphingomonas</taxon>
    </lineage>
</organism>
<name>A0A7X6BI00_9SPHN</name>
<protein>
    <recommendedName>
        <fullName evidence="5">Antifreeze protein</fullName>
    </recommendedName>
</protein>
<dbReference type="Proteomes" id="UP000558192">
    <property type="component" value="Unassembled WGS sequence"/>
</dbReference>
<dbReference type="EMBL" id="JAATJC010000001">
    <property type="protein sequence ID" value="NJC06667.1"/>
    <property type="molecule type" value="Genomic_DNA"/>
</dbReference>
<evidence type="ECO:0008006" key="5">
    <source>
        <dbReference type="Google" id="ProtNLM"/>
    </source>
</evidence>
<reference evidence="3 4" key="1">
    <citation type="submission" date="2020-03" db="EMBL/GenBank/DDBJ databases">
        <title>Genomic Encyclopedia of Type Strains, Phase IV (KMG-IV): sequencing the most valuable type-strain genomes for metagenomic binning, comparative biology and taxonomic classification.</title>
        <authorList>
            <person name="Goeker M."/>
        </authorList>
    </citation>
    <scope>NUCLEOTIDE SEQUENCE [LARGE SCALE GENOMIC DNA]</scope>
    <source>
        <strain evidence="3 4">DSM 16846</strain>
    </source>
</reference>
<dbReference type="AlphaFoldDB" id="A0A7X6BI00"/>
<sequence>MPARRNRLLRTAALGLVAIPALALAQQSLLPPTFNDTAPPPEQANSQSNTQAPDSSASEAGRPARTAPAEGSAVVESESLSPEELAELPAPLPPVEIPDASRRDPRRVGAIDPAQWGLGDTPWGSANGGFLSGLMRRLDTPLPSRWLHIALRNALLARSDAPPEVHPVDWVAERAWLLLRMGEADAAAMLVAGVDVSDFTPKMTQVAVQSALASADPGALCPLRGNMAKVESKVLALTDAMCAGLAGEASSAATRIEQARRRGPVTGIDHVLADKVVGAGADTGRAATVEWDKVESLTAWRFGLSAATGLVPPATLLGRAPARVRAWQARAPMLSAEQRLPSARIATGLGVFSSAALGDLYATIYDATDPSDLAETDSWQLRLAFAAREESERLAAMRRLWGEGEGALERLAGEALLSLAASRVRPSPAMEADAPKLIASLLAGGNEQAAARWAPVLGDIGNEAAAEQAWALLALGTTAEVDLSASRVEDFIDADTSADKSRSKLLVAGLAGLGRIDSETATALNRSYGLGLGRTSNWTRWMTEAGTRRQSGSTLLLAAIGMQATSPERIPSAHLFQALKAMRSAGLEPQARLIAAEMIARTVPTR</sequence>
<feature type="chain" id="PRO_5030805093" description="Antifreeze protein" evidence="2">
    <location>
        <begin position="26"/>
        <end position="606"/>
    </location>
</feature>
<keyword evidence="2" id="KW-0732">Signal</keyword>
<feature type="compositionally biased region" description="Low complexity" evidence="1">
    <location>
        <begin position="72"/>
        <end position="89"/>
    </location>
</feature>
<evidence type="ECO:0000313" key="4">
    <source>
        <dbReference type="Proteomes" id="UP000558192"/>
    </source>
</evidence>
<dbReference type="RefSeq" id="WP_168070023.1">
    <property type="nucleotide sequence ID" value="NZ_JAATJC010000001.1"/>
</dbReference>
<evidence type="ECO:0000256" key="2">
    <source>
        <dbReference type="SAM" id="SignalP"/>
    </source>
</evidence>